<evidence type="ECO:0000313" key="1">
    <source>
        <dbReference type="EMBL" id="XCD03493.1"/>
    </source>
</evidence>
<protein>
    <submittedName>
        <fullName evidence="1">DNA pilot protein</fullName>
    </submittedName>
</protein>
<dbReference type="EMBL" id="PP511838">
    <property type="protein sequence ID" value="XCD07978.1"/>
    <property type="molecule type" value="Genomic_DNA"/>
</dbReference>
<sequence>MASAKGLLVDSPTYRLTGNTTNAMNLASQIGKVAENNTARSEQQAAELRNWQAEQNKIAMDFNAAEAAKNRDWQQYMSNTAHQREVQDLKLAGLNPVLSAMGGNGAAVTSGATASGVTSSGSKGEVDTSVNQAMVSLLGSFLQSQTNLETMRMSAASNQAIAERNNASAELIAQINGMYGNERAHISGQYGLAGTKYSSDTSRANAEMAAIASILNNENTNATAKSVQESKEEHDRFMAQTYPSNWSQMAAATSQRAKSTAANVVDAVKGALGWKKTSRNGEFSTSTRKGSFGGK</sequence>
<dbReference type="EMBL" id="PP511365">
    <property type="protein sequence ID" value="XCD03493.1"/>
    <property type="molecule type" value="Genomic_DNA"/>
</dbReference>
<organism evidence="1">
    <name type="scientific">Dulem virus 111</name>
    <dbReference type="NCBI Taxonomy" id="3145588"/>
    <lineage>
        <taxon>Viruses</taxon>
        <taxon>Monodnaviria</taxon>
        <taxon>Sangervirae</taxon>
        <taxon>Phixviricota</taxon>
        <taxon>Malgrandaviricetes</taxon>
        <taxon>Petitvirales</taxon>
        <taxon>Microviridae</taxon>
        <taxon>Microvirus</taxon>
    </lineage>
</organism>
<evidence type="ECO:0000313" key="2">
    <source>
        <dbReference type="EMBL" id="XCD07978.1"/>
    </source>
</evidence>
<proteinExistence type="predicted"/>
<reference evidence="1" key="1">
    <citation type="submission" date="2024-03" db="EMBL/GenBank/DDBJ databases">
        <title>Diverse circular DNA viruses in blood, oral, and fecal samples of captive lemurs.</title>
        <authorList>
            <person name="Paietta E.N."/>
            <person name="Kraberger S."/>
            <person name="Lund M.C."/>
            <person name="Custer J.M."/>
            <person name="Vargas K.M."/>
            <person name="Ehmke E.E."/>
            <person name="Yoder A.D."/>
            <person name="Varsani A."/>
        </authorList>
    </citation>
    <scope>NUCLEOTIDE SEQUENCE</scope>
    <source>
        <strain evidence="1">Duke_18_77</strain>
        <strain evidence="2">Duke_28FS_105</strain>
    </source>
</reference>
<name>A0AAU8AU81_9VIRU</name>
<accession>A0AAU8AU81</accession>